<keyword evidence="4" id="KW-1185">Reference proteome</keyword>
<organism evidence="3 4">
    <name type="scientific">Paenibacillus gyeongsangnamensis</name>
    <dbReference type="NCBI Taxonomy" id="3388067"/>
    <lineage>
        <taxon>Bacteria</taxon>
        <taxon>Bacillati</taxon>
        <taxon>Bacillota</taxon>
        <taxon>Bacilli</taxon>
        <taxon>Bacillales</taxon>
        <taxon>Paenibacillaceae</taxon>
        <taxon>Paenibacillus</taxon>
    </lineage>
</organism>
<name>A0ABT4QCD5_9BACL</name>
<sequence>MATIIYPDQLPGRIEAHPVYSDDQIVQMFFATCQRSKYTVRNYTRAINQFRSFIGNKSLKDVTWKEVEVYGGSSLQRQ</sequence>
<feature type="domain" description="Core-binding (CB)" evidence="2">
    <location>
        <begin position="20"/>
        <end position="78"/>
    </location>
</feature>
<dbReference type="InterPro" id="IPR044068">
    <property type="entry name" value="CB"/>
</dbReference>
<accession>A0ABT4QCD5</accession>
<reference evidence="3 4" key="1">
    <citation type="submission" date="2022-12" db="EMBL/GenBank/DDBJ databases">
        <title>Draft genome sequence of Paenibacillus sp. dW9.</title>
        <authorList>
            <person name="Choi E.-W."/>
            <person name="Kim D.-U."/>
        </authorList>
    </citation>
    <scope>NUCLEOTIDE SEQUENCE [LARGE SCALE GENOMIC DNA]</scope>
    <source>
        <strain evidence="4">dW9</strain>
    </source>
</reference>
<proteinExistence type="predicted"/>
<protein>
    <recommendedName>
        <fullName evidence="2">Core-binding (CB) domain-containing protein</fullName>
    </recommendedName>
</protein>
<dbReference type="EMBL" id="JAQAGZ010000012">
    <property type="protein sequence ID" value="MCZ8514446.1"/>
    <property type="molecule type" value="Genomic_DNA"/>
</dbReference>
<evidence type="ECO:0000313" key="4">
    <source>
        <dbReference type="Proteomes" id="UP001527882"/>
    </source>
</evidence>
<dbReference type="Proteomes" id="UP001527882">
    <property type="component" value="Unassembled WGS sequence"/>
</dbReference>
<keyword evidence="1" id="KW-0238">DNA-binding</keyword>
<evidence type="ECO:0000259" key="2">
    <source>
        <dbReference type="PROSITE" id="PS51900"/>
    </source>
</evidence>
<gene>
    <name evidence="3" type="ORF">O9H85_18880</name>
</gene>
<evidence type="ECO:0000313" key="3">
    <source>
        <dbReference type="EMBL" id="MCZ8514446.1"/>
    </source>
</evidence>
<dbReference type="RefSeq" id="WP_269882974.1">
    <property type="nucleotide sequence ID" value="NZ_JAQAGZ010000012.1"/>
</dbReference>
<evidence type="ECO:0000256" key="1">
    <source>
        <dbReference type="PROSITE-ProRule" id="PRU01248"/>
    </source>
</evidence>
<dbReference type="PROSITE" id="PS51900">
    <property type="entry name" value="CB"/>
    <property type="match status" value="1"/>
</dbReference>
<comment type="caution">
    <text evidence="3">The sequence shown here is derived from an EMBL/GenBank/DDBJ whole genome shotgun (WGS) entry which is preliminary data.</text>
</comment>